<evidence type="ECO:0008006" key="8">
    <source>
        <dbReference type="Google" id="ProtNLM"/>
    </source>
</evidence>
<feature type="transmembrane region" description="Helical" evidence="5">
    <location>
        <begin position="39"/>
        <end position="59"/>
    </location>
</feature>
<evidence type="ECO:0000313" key="6">
    <source>
        <dbReference type="EMBL" id="QEI06393.1"/>
    </source>
</evidence>
<feature type="transmembrane region" description="Helical" evidence="5">
    <location>
        <begin position="71"/>
        <end position="90"/>
    </location>
</feature>
<reference evidence="6 7" key="1">
    <citation type="submission" date="2019-08" db="EMBL/GenBank/DDBJ databases">
        <title>Amphibian skin-associated Pigmentiphaga: genome sequence and occurrence across geography and hosts.</title>
        <authorList>
            <person name="Bletz M.C."/>
            <person name="Bunk B."/>
            <person name="Sproeer C."/>
            <person name="Biwer P."/>
            <person name="Reiter S."/>
            <person name="Rabemananjara F.C.E."/>
            <person name="Schulz S."/>
            <person name="Overmann J."/>
            <person name="Vences M."/>
        </authorList>
    </citation>
    <scope>NUCLEOTIDE SEQUENCE [LARGE SCALE GENOMIC DNA]</scope>
    <source>
        <strain evidence="6 7">Mada1488</strain>
    </source>
</reference>
<feature type="transmembrane region" description="Helical" evidence="5">
    <location>
        <begin position="97"/>
        <end position="116"/>
    </location>
</feature>
<dbReference type="GO" id="GO:0016020">
    <property type="term" value="C:membrane"/>
    <property type="evidence" value="ECO:0007669"/>
    <property type="project" value="UniProtKB-SubCell"/>
</dbReference>
<keyword evidence="4 5" id="KW-0472">Membrane</keyword>
<evidence type="ECO:0000256" key="2">
    <source>
        <dbReference type="ARBA" id="ARBA00022692"/>
    </source>
</evidence>
<organism evidence="6 7">
    <name type="scientific">Pigmentiphaga aceris</name>
    <dbReference type="NCBI Taxonomy" id="1940612"/>
    <lineage>
        <taxon>Bacteria</taxon>
        <taxon>Pseudomonadati</taxon>
        <taxon>Pseudomonadota</taxon>
        <taxon>Betaproteobacteria</taxon>
        <taxon>Burkholderiales</taxon>
        <taxon>Alcaligenaceae</taxon>
        <taxon>Pigmentiphaga</taxon>
    </lineage>
</organism>
<dbReference type="InterPro" id="IPR032808">
    <property type="entry name" value="DoxX"/>
</dbReference>
<dbReference type="KEGG" id="pacr:FXN63_11535"/>
<keyword evidence="3 5" id="KW-1133">Transmembrane helix</keyword>
<dbReference type="AlphaFoldDB" id="A0A5C0AY89"/>
<evidence type="ECO:0000256" key="3">
    <source>
        <dbReference type="ARBA" id="ARBA00022989"/>
    </source>
</evidence>
<protein>
    <recommendedName>
        <fullName evidence="8">DoxX family protein</fullName>
    </recommendedName>
</protein>
<evidence type="ECO:0000256" key="4">
    <source>
        <dbReference type="ARBA" id="ARBA00023136"/>
    </source>
</evidence>
<keyword evidence="2 5" id="KW-0812">Transmembrane</keyword>
<gene>
    <name evidence="6" type="ORF">FXN63_11535</name>
</gene>
<sequence>MTAIYTYWISTAFLCLPFFISAFLYLSKSDWVRLEIAKLGYPAYLVPFLIIVKIAAPVAVLSRFNVALSELAYAGMFYHLVLAALAHVGARKPKGALPAFIGLLLLSASFLTQNAARDVPAAYAPTAPAVLSTFK</sequence>
<accession>A0A5C0AY89</accession>
<comment type="subcellular location">
    <subcellularLocation>
        <location evidence="1">Membrane</location>
        <topology evidence="1">Multi-pass membrane protein</topology>
    </subcellularLocation>
</comment>
<dbReference type="Proteomes" id="UP000325161">
    <property type="component" value="Chromosome"/>
</dbReference>
<dbReference type="Pfam" id="PF13564">
    <property type="entry name" value="DoxX_2"/>
    <property type="match status" value="1"/>
</dbReference>
<keyword evidence="7" id="KW-1185">Reference proteome</keyword>
<evidence type="ECO:0000256" key="5">
    <source>
        <dbReference type="SAM" id="Phobius"/>
    </source>
</evidence>
<dbReference type="RefSeq" id="WP_148814956.1">
    <property type="nucleotide sequence ID" value="NZ_CP043046.1"/>
</dbReference>
<dbReference type="OrthoDB" id="7960583at2"/>
<evidence type="ECO:0000313" key="7">
    <source>
        <dbReference type="Proteomes" id="UP000325161"/>
    </source>
</evidence>
<name>A0A5C0AY89_9BURK</name>
<feature type="transmembrane region" description="Helical" evidence="5">
    <location>
        <begin position="6"/>
        <end position="27"/>
    </location>
</feature>
<dbReference type="EMBL" id="CP043046">
    <property type="protein sequence ID" value="QEI06393.1"/>
    <property type="molecule type" value="Genomic_DNA"/>
</dbReference>
<proteinExistence type="predicted"/>
<evidence type="ECO:0000256" key="1">
    <source>
        <dbReference type="ARBA" id="ARBA00004141"/>
    </source>
</evidence>